<dbReference type="AlphaFoldDB" id="A0A0F9I5M2"/>
<sequence length="63" mass="7599">MVEEITEEEFYKQHPSLKGKGTLFKRFVGTHPEKDSTTYRFSNDWVAYCYKLIHETQLDKRKL</sequence>
<proteinExistence type="predicted"/>
<accession>A0A0F9I5M2</accession>
<reference evidence="1" key="1">
    <citation type="journal article" date="2015" name="Nature">
        <title>Complex archaea that bridge the gap between prokaryotes and eukaryotes.</title>
        <authorList>
            <person name="Spang A."/>
            <person name="Saw J.H."/>
            <person name="Jorgensen S.L."/>
            <person name="Zaremba-Niedzwiedzka K."/>
            <person name="Martijn J."/>
            <person name="Lind A.E."/>
            <person name="van Eijk R."/>
            <person name="Schleper C."/>
            <person name="Guy L."/>
            <person name="Ettema T.J."/>
        </authorList>
    </citation>
    <scope>NUCLEOTIDE SEQUENCE</scope>
</reference>
<protein>
    <submittedName>
        <fullName evidence="1">Uncharacterized protein</fullName>
    </submittedName>
</protein>
<feature type="non-terminal residue" evidence="1">
    <location>
        <position position="63"/>
    </location>
</feature>
<organism evidence="1">
    <name type="scientific">marine sediment metagenome</name>
    <dbReference type="NCBI Taxonomy" id="412755"/>
    <lineage>
        <taxon>unclassified sequences</taxon>
        <taxon>metagenomes</taxon>
        <taxon>ecological metagenomes</taxon>
    </lineage>
</organism>
<name>A0A0F9I5M2_9ZZZZ</name>
<gene>
    <name evidence="1" type="ORF">LCGC14_1700950</name>
</gene>
<comment type="caution">
    <text evidence="1">The sequence shown here is derived from an EMBL/GenBank/DDBJ whole genome shotgun (WGS) entry which is preliminary data.</text>
</comment>
<evidence type="ECO:0000313" key="1">
    <source>
        <dbReference type="EMBL" id="KKM14959.1"/>
    </source>
</evidence>
<dbReference type="EMBL" id="LAZR01015024">
    <property type="protein sequence ID" value="KKM14959.1"/>
    <property type="molecule type" value="Genomic_DNA"/>
</dbReference>